<protein>
    <recommendedName>
        <fullName evidence="1">Reverse transcriptase domain-containing protein</fullName>
    </recommendedName>
</protein>
<reference evidence="3 4" key="1">
    <citation type="journal article" date="2004" name="Proc. Natl. Acad. Sci. U.S.A.">
        <title>The diploid genome sequence of Candida albicans.</title>
        <authorList>
            <person name="Jones T."/>
            <person name="Federspiel N.A."/>
            <person name="Chibana H."/>
            <person name="Dungan J."/>
            <person name="Kalman S."/>
            <person name="Magee B.B."/>
            <person name="Newport G."/>
            <person name="Thorstenson Y.R."/>
            <person name="Agabian N."/>
            <person name="Magee P.T."/>
            <person name="Davis R.W."/>
            <person name="Scherer S."/>
        </authorList>
    </citation>
    <scope>NUCLEOTIDE SEQUENCE [LARGE SCALE GENOMIC DNA]</scope>
    <source>
        <strain evidence="4">SC5314 / ATCC MYA-2876</strain>
    </source>
</reference>
<dbReference type="RefSeq" id="XP_710028.2">
    <property type="nucleotide sequence ID" value="XM_704936.2"/>
</dbReference>
<reference evidence="3 4" key="3">
    <citation type="journal article" date="2013" name="Genome Biol.">
        <title>Assembly of a phased diploid Candida albicans genome facilitates allele-specific measurements and provides a simple model for repeat and indel structure.</title>
        <authorList>
            <person name="Muzzey D."/>
            <person name="Schwartz K."/>
            <person name="Weissman J.S."/>
            <person name="Sherlock G."/>
        </authorList>
    </citation>
    <scope>NUCLEOTIDE SEQUENCE [LARGE SCALE GENOMIC DNA]</scope>
    <source>
        <strain evidence="4">SC5314 / ATCC MYA-2876</strain>
    </source>
</reference>
<evidence type="ECO:0000313" key="4">
    <source>
        <dbReference type="Proteomes" id="UP000000559"/>
    </source>
</evidence>
<dbReference type="PANTHER" id="PTHR19446">
    <property type="entry name" value="REVERSE TRANSCRIPTASES"/>
    <property type="match status" value="1"/>
</dbReference>
<sequence>MLNAASNYMSGLYNKDTKVRHYIENYLAKFPKRLGDDDRSLLAKPITLEELTCELDEASGDKTPGEDGISMKCLKNLWGVCGPALVKEANKIRKTGNLPKDFQRIIITLIPKHGNSIKEINNVRPILLINCALRLISSVVNRRIQKAMINSKIWHNNQHGFIPGRTIQDVTQKLATTIDAIRRHTSSNHAVILIDFRKAFDNINCLYLLLTLTKLNIDDDTIRYCMAVTADHFGQIQLNNRLSSSFKLGKGVRQENPLSPALFNIGLEPLFHKIDQTLTAVKLENGYSVNVLAYADDITIFVDNEGGANLLRKFYTTLKKFSVYK</sequence>
<reference evidence="3 4" key="2">
    <citation type="journal article" date="2007" name="Genome Biol.">
        <title>Assembly of the Candida albicans genome into sixteen supercontigs aligned on the eight chromosomes.</title>
        <authorList>
            <person name="van het Hoog M."/>
            <person name="Rast T.J."/>
            <person name="Martchenko M."/>
            <person name="Grindle S."/>
            <person name="Dignard D."/>
            <person name="Hogues H."/>
            <person name="Cuomo C."/>
            <person name="Berriman M."/>
            <person name="Scherer S."/>
            <person name="Magee B.B."/>
            <person name="Whiteway M."/>
            <person name="Chibana H."/>
            <person name="Nantel A."/>
            <person name="Magee P.T."/>
        </authorList>
    </citation>
    <scope>GENOME REANNOTATION</scope>
    <source>
        <strain evidence="4">SC5314 / ATCC MYA-2876</strain>
    </source>
</reference>
<dbReference type="VEuPathDB" id="FungiDB:C1_14560C_A"/>
<dbReference type="OrthoDB" id="4097129at2759"/>
<evidence type="ECO:0000313" key="3">
    <source>
        <dbReference type="EMBL" id="AOW27053.1"/>
    </source>
</evidence>
<proteinExistence type="predicted"/>
<dbReference type="AlphaFoldDB" id="A0A1D8PFY7"/>
<keyword evidence="4" id="KW-1185">Reference proteome</keyword>
<dbReference type="InParanoid" id="A0A1D8PFY7"/>
<accession>A0A1D8PFY7</accession>
<dbReference type="Proteomes" id="UP000000559">
    <property type="component" value="Chromosome 1"/>
</dbReference>
<dbReference type="CDD" id="cd01650">
    <property type="entry name" value="RT_nLTR_like"/>
    <property type="match status" value="1"/>
</dbReference>
<evidence type="ECO:0000313" key="2">
    <source>
        <dbReference type="CGD" id="CAL0000176110"/>
    </source>
</evidence>
<dbReference type="InterPro" id="IPR000477">
    <property type="entry name" value="RT_dom"/>
</dbReference>
<evidence type="ECO:0000259" key="1">
    <source>
        <dbReference type="PROSITE" id="PS50878"/>
    </source>
</evidence>
<dbReference type="KEGG" id="cal:CAALFM_C114560CA"/>
<dbReference type="Pfam" id="PF00078">
    <property type="entry name" value="RVT_1"/>
    <property type="match status" value="1"/>
</dbReference>
<dbReference type="SMR" id="A0A1D8PFY7"/>
<organism evidence="3 4">
    <name type="scientific">Candida albicans (strain SC5314 / ATCC MYA-2876)</name>
    <name type="common">Yeast</name>
    <dbReference type="NCBI Taxonomy" id="237561"/>
    <lineage>
        <taxon>Eukaryota</taxon>
        <taxon>Fungi</taxon>
        <taxon>Dikarya</taxon>
        <taxon>Ascomycota</taxon>
        <taxon>Saccharomycotina</taxon>
        <taxon>Pichiomycetes</taxon>
        <taxon>Debaryomycetaceae</taxon>
        <taxon>Candida/Lodderomyces clade</taxon>
        <taxon>Candida</taxon>
    </lineage>
</organism>
<dbReference type="STRING" id="237561.A0A1D8PFY7"/>
<gene>
    <name evidence="3" type="ordered locus">CAALFM_C114560CA</name>
    <name evidence="2" type="ordered locus">orf19.7273</name>
</gene>
<dbReference type="EMBL" id="CP017623">
    <property type="protein sequence ID" value="AOW27053.1"/>
    <property type="molecule type" value="Genomic_DNA"/>
</dbReference>
<feature type="domain" description="Reverse transcriptase" evidence="1">
    <location>
        <begin position="91"/>
        <end position="325"/>
    </location>
</feature>
<name>A0A1D8PFY7_CANAL</name>
<dbReference type="GeneID" id="3648376"/>
<dbReference type="PROSITE" id="PS50878">
    <property type="entry name" value="RT_POL"/>
    <property type="match status" value="1"/>
</dbReference>
<dbReference type="CGD" id="CAL0000176110">
    <property type="gene designation" value="orf19.7273"/>
</dbReference>
<dbReference type="InterPro" id="IPR043502">
    <property type="entry name" value="DNA/RNA_pol_sf"/>
</dbReference>
<dbReference type="SUPFAM" id="SSF56672">
    <property type="entry name" value="DNA/RNA polymerases"/>
    <property type="match status" value="1"/>
</dbReference>
<dbReference type="eggNOG" id="KOG1075">
    <property type="taxonomic scope" value="Eukaryota"/>
</dbReference>